<sequence length="48" mass="5729">MLIFNIDEASKWNDKKHCSWQCFFFTTEVSRKRAKKRTEPQPANLSIP</sequence>
<reference evidence="1" key="1">
    <citation type="submission" date="2020-02" db="EMBL/GenBank/DDBJ databases">
        <authorList>
            <person name="Meier V. D."/>
        </authorList>
    </citation>
    <scope>NUCLEOTIDE SEQUENCE</scope>
    <source>
        <strain evidence="1">AVDCRST_MAG56</strain>
    </source>
</reference>
<dbReference type="AlphaFoldDB" id="A0A6J4I750"/>
<proteinExistence type="predicted"/>
<gene>
    <name evidence="1" type="ORF">AVDCRST_MAG56-1495</name>
</gene>
<protein>
    <submittedName>
        <fullName evidence="1">Uncharacterized protein</fullName>
    </submittedName>
</protein>
<name>A0A6J4I750_9SPHI</name>
<evidence type="ECO:0000313" key="1">
    <source>
        <dbReference type="EMBL" id="CAA9242262.1"/>
    </source>
</evidence>
<accession>A0A6J4I750</accession>
<dbReference type="EMBL" id="CADCTQ010000139">
    <property type="protein sequence ID" value="CAA9242262.1"/>
    <property type="molecule type" value="Genomic_DNA"/>
</dbReference>
<organism evidence="1">
    <name type="scientific">uncultured Cytophagales bacterium</name>
    <dbReference type="NCBI Taxonomy" id="158755"/>
    <lineage>
        <taxon>Bacteria</taxon>
        <taxon>Pseudomonadati</taxon>
        <taxon>Bacteroidota</taxon>
        <taxon>Sphingobacteriia</taxon>
        <taxon>Sphingobacteriales</taxon>
        <taxon>environmental samples</taxon>
    </lineage>
</organism>